<comment type="similarity">
    <text evidence="1">Belongs to the LysR transcriptional regulatory family.</text>
</comment>
<evidence type="ECO:0000259" key="5">
    <source>
        <dbReference type="PROSITE" id="PS50931"/>
    </source>
</evidence>
<proteinExistence type="inferred from homology"/>
<dbReference type="RefSeq" id="WP_379781762.1">
    <property type="nucleotide sequence ID" value="NZ_JBHSMU010000008.1"/>
</dbReference>
<name>A0ABW0L3Z1_9BURK</name>
<dbReference type="Gene3D" id="1.10.10.10">
    <property type="entry name" value="Winged helix-like DNA-binding domain superfamily/Winged helix DNA-binding domain"/>
    <property type="match status" value="1"/>
</dbReference>
<dbReference type="PROSITE" id="PS50931">
    <property type="entry name" value="HTH_LYSR"/>
    <property type="match status" value="1"/>
</dbReference>
<evidence type="ECO:0000313" key="6">
    <source>
        <dbReference type="EMBL" id="MFC5459683.1"/>
    </source>
</evidence>
<dbReference type="Pfam" id="PF03466">
    <property type="entry name" value="LysR_substrate"/>
    <property type="match status" value="1"/>
</dbReference>
<feature type="domain" description="HTH lysR-type" evidence="5">
    <location>
        <begin position="2"/>
        <end position="59"/>
    </location>
</feature>
<dbReference type="PANTHER" id="PTHR30537">
    <property type="entry name" value="HTH-TYPE TRANSCRIPTIONAL REGULATOR"/>
    <property type="match status" value="1"/>
</dbReference>
<protein>
    <submittedName>
        <fullName evidence="6">LysR family transcriptional regulator</fullName>
    </submittedName>
</protein>
<keyword evidence="7" id="KW-1185">Reference proteome</keyword>
<dbReference type="SUPFAM" id="SSF46785">
    <property type="entry name" value="Winged helix' DNA-binding domain"/>
    <property type="match status" value="1"/>
</dbReference>
<accession>A0ABW0L3Z1</accession>
<evidence type="ECO:0000313" key="7">
    <source>
        <dbReference type="Proteomes" id="UP001596050"/>
    </source>
</evidence>
<dbReference type="SUPFAM" id="SSF53850">
    <property type="entry name" value="Periplasmic binding protein-like II"/>
    <property type="match status" value="1"/>
</dbReference>
<comment type="caution">
    <text evidence="6">The sequence shown here is derived from an EMBL/GenBank/DDBJ whole genome shotgun (WGS) entry which is preliminary data.</text>
</comment>
<dbReference type="Gene3D" id="3.40.190.290">
    <property type="match status" value="1"/>
</dbReference>
<keyword evidence="4" id="KW-0804">Transcription</keyword>
<reference evidence="7" key="1">
    <citation type="journal article" date="2019" name="Int. J. Syst. Evol. Microbiol.">
        <title>The Global Catalogue of Microorganisms (GCM) 10K type strain sequencing project: providing services to taxonomists for standard genome sequencing and annotation.</title>
        <authorList>
            <consortium name="The Broad Institute Genomics Platform"/>
            <consortium name="The Broad Institute Genome Sequencing Center for Infectious Disease"/>
            <person name="Wu L."/>
            <person name="Ma J."/>
        </authorList>
    </citation>
    <scope>NUCLEOTIDE SEQUENCE [LARGE SCALE GENOMIC DNA]</scope>
    <source>
        <strain evidence="7">KACC 12649</strain>
    </source>
</reference>
<dbReference type="EMBL" id="JBHSMU010000008">
    <property type="protein sequence ID" value="MFC5459683.1"/>
    <property type="molecule type" value="Genomic_DNA"/>
</dbReference>
<dbReference type="InterPro" id="IPR036390">
    <property type="entry name" value="WH_DNA-bd_sf"/>
</dbReference>
<organism evidence="6 7">
    <name type="scientific">Massilia niabensis</name>
    <dbReference type="NCBI Taxonomy" id="544910"/>
    <lineage>
        <taxon>Bacteria</taxon>
        <taxon>Pseudomonadati</taxon>
        <taxon>Pseudomonadota</taxon>
        <taxon>Betaproteobacteria</taxon>
        <taxon>Burkholderiales</taxon>
        <taxon>Oxalobacteraceae</taxon>
        <taxon>Telluria group</taxon>
        <taxon>Massilia</taxon>
    </lineage>
</organism>
<evidence type="ECO:0000256" key="3">
    <source>
        <dbReference type="ARBA" id="ARBA00023125"/>
    </source>
</evidence>
<evidence type="ECO:0000256" key="4">
    <source>
        <dbReference type="ARBA" id="ARBA00023163"/>
    </source>
</evidence>
<dbReference type="InterPro" id="IPR000847">
    <property type="entry name" value="LysR_HTH_N"/>
</dbReference>
<dbReference type="InterPro" id="IPR036388">
    <property type="entry name" value="WH-like_DNA-bd_sf"/>
</dbReference>
<dbReference type="Pfam" id="PF00126">
    <property type="entry name" value="HTH_1"/>
    <property type="match status" value="1"/>
</dbReference>
<evidence type="ECO:0000256" key="1">
    <source>
        <dbReference type="ARBA" id="ARBA00009437"/>
    </source>
</evidence>
<keyword evidence="2" id="KW-0805">Transcription regulation</keyword>
<sequence>MLNSDDLRFFCTVASQPTLAATARVLHVTPPSVTQRLQAIEEKVGLRLLDRSGRRVTLTGEGQLLATRAALILAEMDALAETLGDRKNDMVGCLRILAPLGFGNAYVAPLAARFQAEHSLLSVELELSDQPNLGTGDGWDIVVHIGELPDSSLQRHVLAKNRRMLCATPAYLERHGTPLVVADLRHHRCLMLRENAEDLSLWRLRAPGNRHYDAVRINPALSSNDGRVIKQWALDGYGIMQRSAWDIAHELRRGTLVQVLPDHCGPEADIVALMGARHSRRSARTERFLALLKQEIGPMPWAAHGVV</sequence>
<dbReference type="PANTHER" id="PTHR30537:SF5">
    <property type="entry name" value="HTH-TYPE TRANSCRIPTIONAL ACTIVATOR TTDR-RELATED"/>
    <property type="match status" value="1"/>
</dbReference>
<dbReference type="InterPro" id="IPR005119">
    <property type="entry name" value="LysR_subst-bd"/>
</dbReference>
<evidence type="ECO:0000256" key="2">
    <source>
        <dbReference type="ARBA" id="ARBA00023015"/>
    </source>
</evidence>
<gene>
    <name evidence="6" type="ORF">ACFPN5_07655</name>
</gene>
<keyword evidence="3" id="KW-0238">DNA-binding</keyword>
<dbReference type="Proteomes" id="UP001596050">
    <property type="component" value="Unassembled WGS sequence"/>
</dbReference>
<dbReference type="InterPro" id="IPR058163">
    <property type="entry name" value="LysR-type_TF_proteobact-type"/>
</dbReference>